<accession>A0A2T5J0B2</accession>
<sequence length="546" mass="57518">MGEVVTVGIPGVFGLTGEKTAYKDEGILLGEAQVINFVGAAVQVSLSGGVLTVEVQNGTDSIDVIDSLESTRTDAALSANQGRILDEKILQNAEDAASYTDQKYSEAAQYTDMAVQTLTDDIATAAQTAEDNAKAYADAVVVSVFKFQGSYDPQSGTGNYPEAIDTLDGNPVKAGYAWVIRGLTNGQYTLALTGDVVNNGDMLFARVDNPSPTSALDWSVQEGNLGFTPENTNNKVNTLVSPNTDDYPTTESLAEEAVLGSIVQSLSIAYKAQARANLGLGAVATASDTDHIDEGADNRFFTLARENALKTIDGQNDGNNVTGLRSRTVGGQNITISGADSINIGGSGNDITGNNVILENCIGCVVSGSNVHIKNARNLTITFSDTVIEGSLSVLGHYRVRTNLRGSNTASNTFQITQDGNNATTANMVPLALTTSVDKDSLAIHRLAFQVYQTPDNSGQPNRRDWMMSGERVFKTRKVRNGDTVAVIGTSTIGSDYVSTTYGVAASGTTGALTPLVLTVTPPLGFNSNQTNYVVATLESEYFISS</sequence>
<evidence type="ECO:0000313" key="1">
    <source>
        <dbReference type="EMBL" id="PTQ89788.1"/>
    </source>
</evidence>
<name>A0A2T5J0B2_9GAMM</name>
<dbReference type="Proteomes" id="UP000244223">
    <property type="component" value="Unassembled WGS sequence"/>
</dbReference>
<dbReference type="InterPro" id="IPR054500">
    <property type="entry name" value="Phage_fiber_rpt"/>
</dbReference>
<proteinExistence type="predicted"/>
<keyword evidence="2" id="KW-1185">Reference proteome</keyword>
<dbReference type="Pfam" id="PF22337">
    <property type="entry name" value="Phage_fiber_rpt"/>
    <property type="match status" value="1"/>
</dbReference>
<gene>
    <name evidence="1" type="ORF">C8N29_105113</name>
</gene>
<dbReference type="AlphaFoldDB" id="A0A2T5J0B2"/>
<dbReference type="RefSeq" id="WP_107865303.1">
    <property type="nucleotide sequence ID" value="NZ_QAON01000005.1"/>
</dbReference>
<protein>
    <submittedName>
        <fullName evidence="1">Uncharacterized protein</fullName>
    </submittedName>
</protein>
<organism evidence="1 2">
    <name type="scientific">Agitococcus lubricus</name>
    <dbReference type="NCBI Taxonomy" id="1077255"/>
    <lineage>
        <taxon>Bacteria</taxon>
        <taxon>Pseudomonadati</taxon>
        <taxon>Pseudomonadota</taxon>
        <taxon>Gammaproteobacteria</taxon>
        <taxon>Moraxellales</taxon>
        <taxon>Moraxellaceae</taxon>
        <taxon>Agitococcus</taxon>
    </lineage>
</organism>
<reference evidence="1 2" key="1">
    <citation type="submission" date="2018-04" db="EMBL/GenBank/DDBJ databases">
        <title>Genomic Encyclopedia of Archaeal and Bacterial Type Strains, Phase II (KMG-II): from individual species to whole genera.</title>
        <authorList>
            <person name="Goeker M."/>
        </authorList>
    </citation>
    <scope>NUCLEOTIDE SEQUENCE [LARGE SCALE GENOMIC DNA]</scope>
    <source>
        <strain evidence="1 2">DSM 5822</strain>
    </source>
</reference>
<evidence type="ECO:0000313" key="2">
    <source>
        <dbReference type="Proteomes" id="UP000244223"/>
    </source>
</evidence>
<comment type="caution">
    <text evidence="1">The sequence shown here is derived from an EMBL/GenBank/DDBJ whole genome shotgun (WGS) entry which is preliminary data.</text>
</comment>
<dbReference type="EMBL" id="QAON01000005">
    <property type="protein sequence ID" value="PTQ89788.1"/>
    <property type="molecule type" value="Genomic_DNA"/>
</dbReference>